<dbReference type="EMBL" id="CP104562">
    <property type="protein sequence ID" value="UXH77149.1"/>
    <property type="molecule type" value="Genomic_DNA"/>
</dbReference>
<gene>
    <name evidence="3" type="ORF">N4261_19335</name>
</gene>
<keyword evidence="2" id="KW-1133">Transmembrane helix</keyword>
<keyword evidence="2" id="KW-0472">Membrane</keyword>
<proteinExistence type="predicted"/>
<evidence type="ECO:0000256" key="2">
    <source>
        <dbReference type="SAM" id="Phobius"/>
    </source>
</evidence>
<evidence type="ECO:0000256" key="1">
    <source>
        <dbReference type="SAM" id="MobiDB-lite"/>
    </source>
</evidence>
<protein>
    <submittedName>
        <fullName evidence="3">Uncharacterized protein</fullName>
    </submittedName>
</protein>
<feature type="compositionally biased region" description="Basic and acidic residues" evidence="1">
    <location>
        <begin position="140"/>
        <end position="150"/>
    </location>
</feature>
<feature type="region of interest" description="Disordered" evidence="1">
    <location>
        <begin position="93"/>
        <end position="150"/>
    </location>
</feature>
<name>A0ABY6AZH9_9BURK</name>
<feature type="compositionally biased region" description="Low complexity" evidence="1">
    <location>
        <begin position="93"/>
        <end position="106"/>
    </location>
</feature>
<evidence type="ECO:0000313" key="4">
    <source>
        <dbReference type="Proteomes" id="UP001064933"/>
    </source>
</evidence>
<sequence length="217" mass="23156">MADPFLARPPRTRLVIGAAFALMVQGVWLAMLRTDRAWPVHPLDLPGVRVRLLETEVRPAPLPPSPPPRVVAPRPPGPPALGDFFLDPVVAPSASTTTESTSAPEAVPLPATERRSRLNLALPPRRAASDSPAETMAEQATRDPRANRERRGVEWAIQDAAGTLPVVVQAGTSGSGTTLVRQGSKCTRITENRVAALHPMDARLRDAPAVAGECFGK</sequence>
<evidence type="ECO:0000313" key="3">
    <source>
        <dbReference type="EMBL" id="UXH77149.1"/>
    </source>
</evidence>
<reference evidence="3" key="1">
    <citation type="submission" date="2022-10" db="EMBL/GenBank/DDBJ databases">
        <title>Characterization and whole genome sequencing of a new Roseateles species, isolated from fresh water.</title>
        <authorList>
            <person name="Guliayeva D.Y."/>
            <person name="Akhremchuk A.E."/>
            <person name="Sikolenko M.A."/>
            <person name="Valentovich L.N."/>
            <person name="Sidarenka A.V."/>
        </authorList>
    </citation>
    <scope>NUCLEOTIDE SEQUENCE</scope>
    <source>
        <strain evidence="3">BIM B-1768</strain>
    </source>
</reference>
<keyword evidence="2" id="KW-0812">Transmembrane</keyword>
<keyword evidence="4" id="KW-1185">Reference proteome</keyword>
<organism evidence="3 4">
    <name type="scientific">Roseateles amylovorans</name>
    <dbReference type="NCBI Taxonomy" id="2978473"/>
    <lineage>
        <taxon>Bacteria</taxon>
        <taxon>Pseudomonadati</taxon>
        <taxon>Pseudomonadota</taxon>
        <taxon>Betaproteobacteria</taxon>
        <taxon>Burkholderiales</taxon>
        <taxon>Sphaerotilaceae</taxon>
        <taxon>Roseateles</taxon>
    </lineage>
</organism>
<dbReference type="Proteomes" id="UP001064933">
    <property type="component" value="Chromosome"/>
</dbReference>
<feature type="transmembrane region" description="Helical" evidence="2">
    <location>
        <begin position="12"/>
        <end position="32"/>
    </location>
</feature>
<dbReference type="RefSeq" id="WP_261756893.1">
    <property type="nucleotide sequence ID" value="NZ_CP104562.2"/>
</dbReference>
<accession>A0ABY6AZH9</accession>